<reference evidence="2 3" key="1">
    <citation type="submission" date="2017-06" db="EMBL/GenBank/DDBJ databases">
        <title>Comparative genomic analysis of Ambrosia Fusariam Clade fungi.</title>
        <authorList>
            <person name="Stajich J.E."/>
            <person name="Carrillo J."/>
            <person name="Kijimoto T."/>
            <person name="Eskalen A."/>
            <person name="O'Donnell K."/>
            <person name="Kasson M."/>
        </authorList>
    </citation>
    <scope>NUCLEOTIDE SEQUENCE [LARGE SCALE GENOMIC DNA]</scope>
    <source>
        <strain evidence="2">UCR3666</strain>
    </source>
</reference>
<dbReference type="EMBL" id="NKUJ01000326">
    <property type="protein sequence ID" value="RMJ07692.1"/>
    <property type="molecule type" value="Genomic_DNA"/>
</dbReference>
<feature type="compositionally biased region" description="Polar residues" evidence="1">
    <location>
        <begin position="1"/>
        <end position="15"/>
    </location>
</feature>
<dbReference type="AlphaFoldDB" id="A0A3M2RR72"/>
<sequence>MPERSSGNVSSTTHPPQRPSRFHPWSVGFLQSPRLSQPLEQLEQALDPDCVGARETVSVPIPCCGDYVVRRADRHCLIDCGSWHRVERRVV</sequence>
<comment type="caution">
    <text evidence="2">The sequence shown here is derived from an EMBL/GenBank/DDBJ whole genome shotgun (WGS) entry which is preliminary data.</text>
</comment>
<proteinExistence type="predicted"/>
<evidence type="ECO:0000256" key="1">
    <source>
        <dbReference type="SAM" id="MobiDB-lite"/>
    </source>
</evidence>
<evidence type="ECO:0000313" key="3">
    <source>
        <dbReference type="Proteomes" id="UP000277212"/>
    </source>
</evidence>
<feature type="region of interest" description="Disordered" evidence="1">
    <location>
        <begin position="1"/>
        <end position="24"/>
    </location>
</feature>
<evidence type="ECO:0000313" key="2">
    <source>
        <dbReference type="EMBL" id="RMJ07692.1"/>
    </source>
</evidence>
<name>A0A3M2RR72_9HYPO</name>
<gene>
    <name evidence="2" type="ORF">CDV36_012703</name>
</gene>
<accession>A0A3M2RR72</accession>
<protein>
    <submittedName>
        <fullName evidence="2">Uncharacterized protein</fullName>
    </submittedName>
</protein>
<dbReference type="Proteomes" id="UP000277212">
    <property type="component" value="Unassembled WGS sequence"/>
</dbReference>
<organism evidence="2 3">
    <name type="scientific">Fusarium kuroshium</name>
    <dbReference type="NCBI Taxonomy" id="2010991"/>
    <lineage>
        <taxon>Eukaryota</taxon>
        <taxon>Fungi</taxon>
        <taxon>Dikarya</taxon>
        <taxon>Ascomycota</taxon>
        <taxon>Pezizomycotina</taxon>
        <taxon>Sordariomycetes</taxon>
        <taxon>Hypocreomycetidae</taxon>
        <taxon>Hypocreales</taxon>
        <taxon>Nectriaceae</taxon>
        <taxon>Fusarium</taxon>
        <taxon>Fusarium solani species complex</taxon>
    </lineage>
</organism>
<keyword evidence="3" id="KW-1185">Reference proteome</keyword>